<comment type="caution">
    <text evidence="2">The sequence shown here is derived from an EMBL/GenBank/DDBJ whole genome shotgun (WGS) entry which is preliminary data.</text>
</comment>
<sequence>MKLILVNVTAAVLLTTFVVTSAQSPAPPTQTLLQKKAMANKCSGICHSIKVACVEKICEPSKAQDRNMRWWCLGGCVYQEKQCYIFCLRANVHQKLNE</sequence>
<dbReference type="Proteomes" id="UP001209878">
    <property type="component" value="Unassembled WGS sequence"/>
</dbReference>
<keyword evidence="1" id="KW-0732">Signal</keyword>
<proteinExistence type="predicted"/>
<evidence type="ECO:0000256" key="1">
    <source>
        <dbReference type="SAM" id="SignalP"/>
    </source>
</evidence>
<evidence type="ECO:0000313" key="2">
    <source>
        <dbReference type="EMBL" id="KAK2194233.1"/>
    </source>
</evidence>
<dbReference type="AlphaFoldDB" id="A0AAD9PGR6"/>
<dbReference type="EMBL" id="JAODUO010000001">
    <property type="protein sequence ID" value="KAK2194233.1"/>
    <property type="molecule type" value="Genomic_DNA"/>
</dbReference>
<feature type="signal peptide" evidence="1">
    <location>
        <begin position="1"/>
        <end position="22"/>
    </location>
</feature>
<organism evidence="2 3">
    <name type="scientific">Ridgeia piscesae</name>
    <name type="common">Tubeworm</name>
    <dbReference type="NCBI Taxonomy" id="27915"/>
    <lineage>
        <taxon>Eukaryota</taxon>
        <taxon>Metazoa</taxon>
        <taxon>Spiralia</taxon>
        <taxon>Lophotrochozoa</taxon>
        <taxon>Annelida</taxon>
        <taxon>Polychaeta</taxon>
        <taxon>Sedentaria</taxon>
        <taxon>Canalipalpata</taxon>
        <taxon>Sabellida</taxon>
        <taxon>Siboglinidae</taxon>
        <taxon>Ridgeia</taxon>
    </lineage>
</organism>
<reference evidence="2" key="1">
    <citation type="journal article" date="2023" name="Mol. Biol. Evol.">
        <title>Third-Generation Sequencing Reveals the Adaptive Role of the Epigenome in Three Deep-Sea Polychaetes.</title>
        <authorList>
            <person name="Perez M."/>
            <person name="Aroh O."/>
            <person name="Sun Y."/>
            <person name="Lan Y."/>
            <person name="Juniper S.K."/>
            <person name="Young C.R."/>
            <person name="Angers B."/>
            <person name="Qian P.Y."/>
        </authorList>
    </citation>
    <scope>NUCLEOTIDE SEQUENCE</scope>
    <source>
        <strain evidence="2">R07B-5</strain>
    </source>
</reference>
<feature type="chain" id="PRO_5042127382" evidence="1">
    <location>
        <begin position="23"/>
        <end position="98"/>
    </location>
</feature>
<accession>A0AAD9PGR6</accession>
<name>A0AAD9PGR6_RIDPI</name>
<keyword evidence="3" id="KW-1185">Reference proteome</keyword>
<protein>
    <submittedName>
        <fullName evidence="2">Uncharacterized protein</fullName>
    </submittedName>
</protein>
<evidence type="ECO:0000313" key="3">
    <source>
        <dbReference type="Proteomes" id="UP001209878"/>
    </source>
</evidence>
<gene>
    <name evidence="2" type="ORF">NP493_1g04024</name>
</gene>